<dbReference type="InterPro" id="IPR011053">
    <property type="entry name" value="Single_hybrid_motif"/>
</dbReference>
<dbReference type="GO" id="GO:0016874">
    <property type="term" value="F:ligase activity"/>
    <property type="evidence" value="ECO:0007669"/>
    <property type="project" value="UniProtKB-KW"/>
</dbReference>
<organism evidence="10 11">
    <name type="scientific">Comamonas flocculans</name>
    <dbReference type="NCBI Taxonomy" id="2597701"/>
    <lineage>
        <taxon>Bacteria</taxon>
        <taxon>Pseudomonadati</taxon>
        <taxon>Pseudomonadota</taxon>
        <taxon>Betaproteobacteria</taxon>
        <taxon>Burkholderiales</taxon>
        <taxon>Comamonadaceae</taxon>
        <taxon>Comamonas</taxon>
    </lineage>
</organism>
<dbReference type="InterPro" id="IPR050856">
    <property type="entry name" value="Biotin_carboxylase_complex"/>
</dbReference>
<dbReference type="Gene3D" id="2.40.50.100">
    <property type="match status" value="1"/>
</dbReference>
<keyword evidence="11" id="KW-1185">Reference proteome</keyword>
<dbReference type="InterPro" id="IPR011761">
    <property type="entry name" value="ATP-grasp"/>
</dbReference>
<evidence type="ECO:0000313" key="11">
    <source>
        <dbReference type="Proteomes" id="UP000321199"/>
    </source>
</evidence>
<dbReference type="Pfam" id="PF00289">
    <property type="entry name" value="Biotin_carb_N"/>
    <property type="match status" value="1"/>
</dbReference>
<dbReference type="InterPro" id="IPR005481">
    <property type="entry name" value="BC-like_N"/>
</dbReference>
<sequence length="694" mass="73534">MKKILIANRGEIARRVIATARQMGIATVAVHSDADAHAPHVREATQAFALGGNTSAESYLRVDKLLAAARATGADAIHPGYGFLSEDAAFAQAVQDAGLVWIGPPPAAIRALGDKGAAKRLAVRQGVPVLPGYAGEDQSVARFTAEAHKIGYPLMVKAVAGGGGRGMRLVMQAGDLPAALQGARSEALAGFGNGELLIERAVLQPRHVEVQVFADALGNAVHLGERDCSVQRRHQKIIEEAPSPAVSPELRARMGACAVALAQGAGYVGAGTVEFLLEGEDFYLMEMNTRLQVEHPVTEAITGLDLVAWQIRVARGEALPLTQEQVQLTGHAIEVRLCAEDENYTPHAGRIAHFAEPPGASHFARAGLRFDHAMSAGGEVTPYYDAMLGKLIVHADTREAAINQLIAALAQTEVLGLPTNRGFLMECLGDARFQAGKALISFLDEHGDALRAALLEKELVAHDRYAFAAYLTVNVAGLPCAFAAPRRLRHREHVRTVAVRAVAGGWLVDAVPTDGGSGFSREEEREDKPSRLKPLPREGAPAGGESSPRHIAVQALPDGSLRCTQDGWAERVRAVPVAGGEGGQRWHAQAGGVDWWFEDESYLPAASASQAQAATELKAPFNGRVVRIVAQPGQALAQGEAAVVIESMKLEHSLAPRAAATVAEVLVEVGQQVSPGQVLLRFVPPQPQEKPACA</sequence>
<evidence type="ECO:0000313" key="10">
    <source>
        <dbReference type="EMBL" id="QEA13291.1"/>
    </source>
</evidence>
<dbReference type="InterPro" id="IPR000089">
    <property type="entry name" value="Biotin_lipoyl"/>
</dbReference>
<dbReference type="CDD" id="cd06850">
    <property type="entry name" value="biotinyl_domain"/>
    <property type="match status" value="1"/>
</dbReference>
<accession>A0A5B8RUU1</accession>
<keyword evidence="3 6" id="KW-0547">Nucleotide-binding</keyword>
<dbReference type="InterPro" id="IPR016185">
    <property type="entry name" value="PreATP-grasp_dom_sf"/>
</dbReference>
<name>A0A5B8RUU1_9BURK</name>
<evidence type="ECO:0000256" key="7">
    <source>
        <dbReference type="SAM" id="MobiDB-lite"/>
    </source>
</evidence>
<evidence type="ECO:0000259" key="9">
    <source>
        <dbReference type="PROSITE" id="PS50979"/>
    </source>
</evidence>
<evidence type="ECO:0000256" key="4">
    <source>
        <dbReference type="ARBA" id="ARBA00022840"/>
    </source>
</evidence>
<gene>
    <name evidence="10" type="ORF">FOZ74_09755</name>
</gene>
<dbReference type="OrthoDB" id="9803706at2"/>
<dbReference type="GO" id="GO:0005524">
    <property type="term" value="F:ATP binding"/>
    <property type="evidence" value="ECO:0007669"/>
    <property type="project" value="UniProtKB-UniRule"/>
</dbReference>
<dbReference type="FunFam" id="3.30.1490.20:FF:000003">
    <property type="entry name" value="acetyl-CoA carboxylase isoform X1"/>
    <property type="match status" value="1"/>
</dbReference>
<dbReference type="InterPro" id="IPR005479">
    <property type="entry name" value="CPAse_ATP-bd"/>
</dbReference>
<dbReference type="PANTHER" id="PTHR18866">
    <property type="entry name" value="CARBOXYLASE:PYRUVATE/ACETYL-COA/PROPIONYL-COA CARBOXYLASE"/>
    <property type="match status" value="1"/>
</dbReference>
<feature type="compositionally biased region" description="Basic and acidic residues" evidence="7">
    <location>
        <begin position="520"/>
        <end position="530"/>
    </location>
</feature>
<evidence type="ECO:0000256" key="5">
    <source>
        <dbReference type="ARBA" id="ARBA00023267"/>
    </source>
</evidence>
<dbReference type="PROSITE" id="PS00867">
    <property type="entry name" value="CPSASE_2"/>
    <property type="match status" value="1"/>
</dbReference>
<dbReference type="Pfam" id="PF02785">
    <property type="entry name" value="Biotin_carb_C"/>
    <property type="match status" value="1"/>
</dbReference>
<dbReference type="SUPFAM" id="SSF51246">
    <property type="entry name" value="Rudiment single hybrid motif"/>
    <property type="match status" value="1"/>
</dbReference>
<dbReference type="FunFam" id="3.30.470.20:FF:000028">
    <property type="entry name" value="Methylcrotonoyl-CoA carboxylase subunit alpha, mitochondrial"/>
    <property type="match status" value="1"/>
</dbReference>
<dbReference type="AlphaFoldDB" id="A0A5B8RUU1"/>
<dbReference type="SUPFAM" id="SSF52440">
    <property type="entry name" value="PreATP-grasp domain"/>
    <property type="match status" value="1"/>
</dbReference>
<evidence type="ECO:0000256" key="1">
    <source>
        <dbReference type="ARBA" id="ARBA00001953"/>
    </source>
</evidence>
<dbReference type="InterPro" id="IPR011764">
    <property type="entry name" value="Biotin_carboxylation_dom"/>
</dbReference>
<dbReference type="SUPFAM" id="SSF56059">
    <property type="entry name" value="Glutathione synthetase ATP-binding domain-like"/>
    <property type="match status" value="1"/>
</dbReference>
<dbReference type="EMBL" id="CP042344">
    <property type="protein sequence ID" value="QEA13291.1"/>
    <property type="molecule type" value="Genomic_DNA"/>
</dbReference>
<comment type="cofactor">
    <cofactor evidence="1">
        <name>biotin</name>
        <dbReference type="ChEBI" id="CHEBI:57586"/>
    </cofactor>
</comment>
<evidence type="ECO:0000259" key="8">
    <source>
        <dbReference type="PROSITE" id="PS50975"/>
    </source>
</evidence>
<dbReference type="PANTHER" id="PTHR18866:SF33">
    <property type="entry name" value="METHYLCROTONOYL-COA CARBOXYLASE SUBUNIT ALPHA, MITOCHONDRIAL-RELATED"/>
    <property type="match status" value="1"/>
</dbReference>
<evidence type="ECO:0000256" key="2">
    <source>
        <dbReference type="ARBA" id="ARBA00022598"/>
    </source>
</evidence>
<proteinExistence type="predicted"/>
<keyword evidence="2" id="KW-0436">Ligase</keyword>
<keyword evidence="5" id="KW-0092">Biotin</keyword>
<dbReference type="Gene3D" id="3.30.470.20">
    <property type="entry name" value="ATP-grasp fold, B domain"/>
    <property type="match status" value="1"/>
</dbReference>
<dbReference type="KEGG" id="cof:FOZ74_09755"/>
<dbReference type="Pfam" id="PF02786">
    <property type="entry name" value="CPSase_L_D2"/>
    <property type="match status" value="1"/>
</dbReference>
<dbReference type="SUPFAM" id="SSF51230">
    <property type="entry name" value="Single hybrid motif"/>
    <property type="match status" value="1"/>
</dbReference>
<dbReference type="PROSITE" id="PS50979">
    <property type="entry name" value="BC"/>
    <property type="match status" value="1"/>
</dbReference>
<evidence type="ECO:0000256" key="6">
    <source>
        <dbReference type="PROSITE-ProRule" id="PRU00409"/>
    </source>
</evidence>
<reference evidence="10 11" key="1">
    <citation type="submission" date="2019-07" db="EMBL/GenBank/DDBJ databases">
        <title>Complete genome sequence of Comamonas sp. NLF 7-7 isolated from livestock.</title>
        <authorList>
            <person name="Kim D.H."/>
            <person name="Kim J.G."/>
        </authorList>
    </citation>
    <scope>NUCLEOTIDE SEQUENCE [LARGE SCALE GENOMIC DNA]</scope>
    <source>
        <strain evidence="10 11">NLF 7-7</strain>
    </source>
</reference>
<dbReference type="PROSITE" id="PS50975">
    <property type="entry name" value="ATP_GRASP"/>
    <property type="match status" value="1"/>
</dbReference>
<dbReference type="InterPro" id="IPR011054">
    <property type="entry name" value="Rudment_hybrid_motif"/>
</dbReference>
<keyword evidence="4 6" id="KW-0067">ATP-binding</keyword>
<dbReference type="RefSeq" id="WP_146912883.1">
    <property type="nucleotide sequence ID" value="NZ_CP042344.1"/>
</dbReference>
<feature type="region of interest" description="Disordered" evidence="7">
    <location>
        <begin position="514"/>
        <end position="548"/>
    </location>
</feature>
<evidence type="ECO:0000256" key="3">
    <source>
        <dbReference type="ARBA" id="ARBA00022741"/>
    </source>
</evidence>
<feature type="domain" description="ATP-grasp" evidence="8">
    <location>
        <begin position="119"/>
        <end position="315"/>
    </location>
</feature>
<dbReference type="Pfam" id="PF00364">
    <property type="entry name" value="Biotin_lipoyl"/>
    <property type="match status" value="1"/>
</dbReference>
<dbReference type="SMART" id="SM00878">
    <property type="entry name" value="Biotin_carb_C"/>
    <property type="match status" value="1"/>
</dbReference>
<dbReference type="InterPro" id="IPR005482">
    <property type="entry name" value="Biotin_COase_C"/>
</dbReference>
<feature type="domain" description="Biotin carboxylation" evidence="9">
    <location>
        <begin position="1"/>
        <end position="448"/>
    </location>
</feature>
<protein>
    <submittedName>
        <fullName evidence="10">Biotin/lipoyl-binding protein</fullName>
    </submittedName>
</protein>
<dbReference type="GO" id="GO:0046872">
    <property type="term" value="F:metal ion binding"/>
    <property type="evidence" value="ECO:0007669"/>
    <property type="project" value="InterPro"/>
</dbReference>
<dbReference type="Proteomes" id="UP000321199">
    <property type="component" value="Chromosome"/>
</dbReference>
<dbReference type="FunFam" id="3.40.50.20:FF:000010">
    <property type="entry name" value="Propionyl-CoA carboxylase subunit alpha"/>
    <property type="match status" value="1"/>
</dbReference>